<accession>A0A9D4VMZ1</accession>
<evidence type="ECO:0000259" key="5">
    <source>
        <dbReference type="PROSITE" id="PS50217"/>
    </source>
</evidence>
<dbReference type="Proteomes" id="UP001058974">
    <property type="component" value="Chromosome 7"/>
</dbReference>
<evidence type="ECO:0000256" key="3">
    <source>
        <dbReference type="ARBA" id="ARBA00023242"/>
    </source>
</evidence>
<comment type="caution">
    <text evidence="6">The sequence shown here is derived from an EMBL/GenBank/DDBJ whole genome shotgun (WGS) entry which is preliminary data.</text>
</comment>
<keyword evidence="7" id="KW-1185">Reference proteome</keyword>
<dbReference type="GO" id="GO:0003700">
    <property type="term" value="F:DNA-binding transcription factor activity"/>
    <property type="evidence" value="ECO:0007669"/>
    <property type="project" value="InterPro"/>
</dbReference>
<dbReference type="SMART" id="SM00338">
    <property type="entry name" value="BRLZ"/>
    <property type="match status" value="1"/>
</dbReference>
<dbReference type="PROSITE" id="PS50217">
    <property type="entry name" value="BZIP"/>
    <property type="match status" value="1"/>
</dbReference>
<evidence type="ECO:0000313" key="6">
    <source>
        <dbReference type="EMBL" id="KAI5385804.1"/>
    </source>
</evidence>
<dbReference type="GO" id="GO:0005634">
    <property type="term" value="C:nucleus"/>
    <property type="evidence" value="ECO:0007669"/>
    <property type="project" value="UniProtKB-SubCell"/>
</dbReference>
<dbReference type="SUPFAM" id="SSF57959">
    <property type="entry name" value="Leucine zipper domain"/>
    <property type="match status" value="1"/>
</dbReference>
<keyword evidence="3" id="KW-0539">Nucleus</keyword>
<dbReference type="Pfam" id="PF00170">
    <property type="entry name" value="bZIP_1"/>
    <property type="match status" value="1"/>
</dbReference>
<organism evidence="6 7">
    <name type="scientific">Pisum sativum</name>
    <name type="common">Garden pea</name>
    <name type="synonym">Lathyrus oleraceus</name>
    <dbReference type="NCBI Taxonomy" id="3888"/>
    <lineage>
        <taxon>Eukaryota</taxon>
        <taxon>Viridiplantae</taxon>
        <taxon>Streptophyta</taxon>
        <taxon>Embryophyta</taxon>
        <taxon>Tracheophyta</taxon>
        <taxon>Spermatophyta</taxon>
        <taxon>Magnoliopsida</taxon>
        <taxon>eudicotyledons</taxon>
        <taxon>Gunneridae</taxon>
        <taxon>Pentapetalae</taxon>
        <taxon>rosids</taxon>
        <taxon>fabids</taxon>
        <taxon>Fabales</taxon>
        <taxon>Fabaceae</taxon>
        <taxon>Papilionoideae</taxon>
        <taxon>50 kb inversion clade</taxon>
        <taxon>NPAAA clade</taxon>
        <taxon>Hologalegina</taxon>
        <taxon>IRL clade</taxon>
        <taxon>Fabeae</taxon>
        <taxon>Lathyrus</taxon>
    </lineage>
</organism>
<dbReference type="GO" id="GO:0045893">
    <property type="term" value="P:positive regulation of DNA-templated transcription"/>
    <property type="evidence" value="ECO:0007669"/>
    <property type="project" value="InterPro"/>
</dbReference>
<evidence type="ECO:0000256" key="2">
    <source>
        <dbReference type="ARBA" id="ARBA00023125"/>
    </source>
</evidence>
<comment type="subcellular location">
    <subcellularLocation>
        <location evidence="1">Nucleus</location>
    </subcellularLocation>
</comment>
<dbReference type="PRINTS" id="PR00041">
    <property type="entry name" value="LEUZIPPRCREB"/>
</dbReference>
<dbReference type="InterPro" id="IPR004827">
    <property type="entry name" value="bZIP"/>
</dbReference>
<feature type="coiled-coil region" evidence="4">
    <location>
        <begin position="170"/>
        <end position="211"/>
    </location>
</feature>
<dbReference type="GO" id="GO:0003677">
    <property type="term" value="F:DNA binding"/>
    <property type="evidence" value="ECO:0007669"/>
    <property type="project" value="UniProtKB-KW"/>
</dbReference>
<dbReference type="FunFam" id="1.20.5.170:FF:000036">
    <property type="entry name" value="ABSCISIC ACID-INSENSITIVE 5-like protein 2"/>
    <property type="match status" value="1"/>
</dbReference>
<evidence type="ECO:0000313" key="7">
    <source>
        <dbReference type="Proteomes" id="UP001058974"/>
    </source>
</evidence>
<dbReference type="CDD" id="cd14707">
    <property type="entry name" value="bZIP_plant_BZIP46"/>
    <property type="match status" value="1"/>
</dbReference>
<dbReference type="Gene3D" id="1.20.5.170">
    <property type="match status" value="1"/>
</dbReference>
<reference evidence="6 7" key="1">
    <citation type="journal article" date="2022" name="Nat. Genet.">
        <title>Improved pea reference genome and pan-genome highlight genomic features and evolutionary characteristics.</title>
        <authorList>
            <person name="Yang T."/>
            <person name="Liu R."/>
            <person name="Luo Y."/>
            <person name="Hu S."/>
            <person name="Wang D."/>
            <person name="Wang C."/>
            <person name="Pandey M.K."/>
            <person name="Ge S."/>
            <person name="Xu Q."/>
            <person name="Li N."/>
            <person name="Li G."/>
            <person name="Huang Y."/>
            <person name="Saxena R.K."/>
            <person name="Ji Y."/>
            <person name="Li M."/>
            <person name="Yan X."/>
            <person name="He Y."/>
            <person name="Liu Y."/>
            <person name="Wang X."/>
            <person name="Xiang C."/>
            <person name="Varshney R.K."/>
            <person name="Ding H."/>
            <person name="Gao S."/>
            <person name="Zong X."/>
        </authorList>
    </citation>
    <scope>NUCLEOTIDE SEQUENCE [LARGE SCALE GENOMIC DNA]</scope>
    <source>
        <strain evidence="6 7">cv. Zhongwan 6</strain>
    </source>
</reference>
<dbReference type="EMBL" id="JAMSHJ010000007">
    <property type="protein sequence ID" value="KAI5385804.1"/>
    <property type="molecule type" value="Genomic_DNA"/>
</dbReference>
<gene>
    <name evidence="6" type="ORF">KIW84_072421</name>
</gene>
<dbReference type="InterPro" id="IPR043452">
    <property type="entry name" value="BZIP46-like"/>
</dbReference>
<dbReference type="PANTHER" id="PTHR22952:SF392">
    <property type="entry name" value="BZIP TRANSCRIPTION FACTOR 12"/>
    <property type="match status" value="1"/>
</dbReference>
<dbReference type="PROSITE" id="PS00036">
    <property type="entry name" value="BZIP_BASIC"/>
    <property type="match status" value="1"/>
</dbReference>
<evidence type="ECO:0000256" key="4">
    <source>
        <dbReference type="SAM" id="Coils"/>
    </source>
</evidence>
<dbReference type="PANTHER" id="PTHR22952">
    <property type="entry name" value="CAMP-RESPONSE ELEMENT BINDING PROTEIN-RELATED"/>
    <property type="match status" value="1"/>
</dbReference>
<feature type="domain" description="BZIP" evidence="5">
    <location>
        <begin position="156"/>
        <end position="208"/>
    </location>
</feature>
<name>A0A9D4VMZ1_PEA</name>
<keyword evidence="2" id="KW-0238">DNA-binding</keyword>
<sequence length="266" mass="30822">MDEILKNIYPAAIEAAKKHQQQKQEQQEYHEQEQPQHLPHFLFNNTVDDVWTDIIAGPGPSTTPSYHQYQYQYQQQYQQQYQHQHQYQHPSSDEGFSACTGGDDVTLEDFLVKAGALPYPHLRQYSSSSDPSHSLDVAAVGKRKAVEETVELDKAALQKQKRMIKNRESAARSRERKQAYTNELERVVKQLETENKQLIEEEEERKKERLKQVCISTHFLTTERVGPSNYGAETKPETAEIEFNINIVNCLSEISRRDSRNFQLGV</sequence>
<dbReference type="Gramene" id="Psat07G0242100-T2">
    <property type="protein sequence ID" value="KAI5385804.1"/>
    <property type="gene ID" value="KIW84_072421"/>
</dbReference>
<proteinExistence type="predicted"/>
<dbReference type="AlphaFoldDB" id="A0A9D4VMZ1"/>
<evidence type="ECO:0000256" key="1">
    <source>
        <dbReference type="ARBA" id="ARBA00004123"/>
    </source>
</evidence>
<protein>
    <recommendedName>
        <fullName evidence="5">BZIP domain-containing protein</fullName>
    </recommendedName>
</protein>
<dbReference type="InterPro" id="IPR046347">
    <property type="entry name" value="bZIP_sf"/>
</dbReference>
<keyword evidence="4" id="KW-0175">Coiled coil</keyword>